<evidence type="ECO:0000256" key="1">
    <source>
        <dbReference type="ARBA" id="ARBA00006964"/>
    </source>
</evidence>
<evidence type="ECO:0000256" key="3">
    <source>
        <dbReference type="PIRNR" id="PIRNR037489"/>
    </source>
</evidence>
<dbReference type="InterPro" id="IPR017221">
    <property type="entry name" value="DUF34/NIF3_bac"/>
</dbReference>
<comment type="similarity">
    <text evidence="1 3">Belongs to the GTP cyclohydrolase I type 2/NIF3 family.</text>
</comment>
<sequence length="365" mass="40279">MKLSQLTVYLESIAPLSYQEDYDNAGLIVGHADKEVFQAMVSLDCTEAVVDEAIATACDVIISHHPIVFKGLKKFNGKTYVERVVEKAIRNDIALYAIHTNLDSIMTGVNARICETLGLLNTRILAPKQNLLKKLVTYVPEAQAEQVRKALFHAGAGHIGNYSECSFNAEGIGTFKGGEGSDPYVGEPGVRHHEDEVRIETIYPAQLESKIIMALVLAHPYEEVAYDLYNLTNQHQEVGSGMIGELEAPMEEADFLAEVKASMDCAVIRHTAFTGRAVKKVAVCGGSGGFLLKHAIAAGADVFITADYKYHEFFDAEGKIVIADIGHFESEQFTQQLLYEIIQKKFVNFAIRLTKVNTNPVKYFI</sequence>
<dbReference type="NCBIfam" id="TIGR00486">
    <property type="entry name" value="YbgI_SA1388"/>
    <property type="match status" value="1"/>
</dbReference>
<dbReference type="Pfam" id="PF01784">
    <property type="entry name" value="DUF34_NIF3"/>
    <property type="match status" value="1"/>
</dbReference>
<name>A0ABW3AW10_9SPHI</name>
<dbReference type="PANTHER" id="PTHR13799:SF14">
    <property type="entry name" value="GTP CYCLOHYDROLASE 1 TYPE 2 HOMOLOG"/>
    <property type="match status" value="1"/>
</dbReference>
<dbReference type="InterPro" id="IPR036069">
    <property type="entry name" value="DUF34/NIF3_sf"/>
</dbReference>
<dbReference type="InterPro" id="IPR015867">
    <property type="entry name" value="N-reg_PII/ATP_PRibTrfase_C"/>
</dbReference>
<accession>A0ABW3AW10</accession>
<reference evidence="5" key="1">
    <citation type="journal article" date="2019" name="Int. J. Syst. Evol. Microbiol.">
        <title>The Global Catalogue of Microorganisms (GCM) 10K type strain sequencing project: providing services to taxonomists for standard genome sequencing and annotation.</title>
        <authorList>
            <consortium name="The Broad Institute Genomics Platform"/>
            <consortium name="The Broad Institute Genome Sequencing Center for Infectious Disease"/>
            <person name="Wu L."/>
            <person name="Ma J."/>
        </authorList>
    </citation>
    <scope>NUCLEOTIDE SEQUENCE [LARGE SCALE GENOMIC DNA]</scope>
    <source>
        <strain evidence="5">CCUG 61484</strain>
    </source>
</reference>
<protein>
    <recommendedName>
        <fullName evidence="3">GTP cyclohydrolase 1 type 2 homolog</fullName>
    </recommendedName>
</protein>
<organism evidence="4 5">
    <name type="scientific">Mucilaginibacter litoreus</name>
    <dbReference type="NCBI Taxonomy" id="1048221"/>
    <lineage>
        <taxon>Bacteria</taxon>
        <taxon>Pseudomonadati</taxon>
        <taxon>Bacteroidota</taxon>
        <taxon>Sphingobacteriia</taxon>
        <taxon>Sphingobacteriales</taxon>
        <taxon>Sphingobacteriaceae</taxon>
        <taxon>Mucilaginibacter</taxon>
    </lineage>
</organism>
<dbReference type="Gene3D" id="3.40.1390.30">
    <property type="entry name" value="NIF3 (NGG1p interacting factor 3)-like"/>
    <property type="match status" value="1"/>
</dbReference>
<dbReference type="RefSeq" id="WP_377117492.1">
    <property type="nucleotide sequence ID" value="NZ_JBHTHZ010000014.1"/>
</dbReference>
<evidence type="ECO:0000313" key="4">
    <source>
        <dbReference type="EMBL" id="MFD0795262.1"/>
    </source>
</evidence>
<evidence type="ECO:0000256" key="2">
    <source>
        <dbReference type="ARBA" id="ARBA00022723"/>
    </source>
</evidence>
<dbReference type="InterPro" id="IPR002678">
    <property type="entry name" value="DUF34/NIF3"/>
</dbReference>
<dbReference type="Gene3D" id="3.30.70.120">
    <property type="match status" value="1"/>
</dbReference>
<comment type="caution">
    <text evidence="4">The sequence shown here is derived from an EMBL/GenBank/DDBJ whole genome shotgun (WGS) entry which is preliminary data.</text>
</comment>
<proteinExistence type="inferred from homology"/>
<dbReference type="Proteomes" id="UP001597010">
    <property type="component" value="Unassembled WGS sequence"/>
</dbReference>
<dbReference type="PIRSF" id="PIRSF037489">
    <property type="entry name" value="UCP037489_NIF3_YqfO"/>
    <property type="match status" value="1"/>
</dbReference>
<dbReference type="PANTHER" id="PTHR13799">
    <property type="entry name" value="NGG1 INTERACTING FACTOR 3"/>
    <property type="match status" value="1"/>
</dbReference>
<keyword evidence="5" id="KW-1185">Reference proteome</keyword>
<dbReference type="EMBL" id="JBHTHZ010000014">
    <property type="protein sequence ID" value="MFD0795262.1"/>
    <property type="molecule type" value="Genomic_DNA"/>
</dbReference>
<gene>
    <name evidence="4" type="ORF">ACFQZX_16695</name>
</gene>
<dbReference type="SUPFAM" id="SSF102705">
    <property type="entry name" value="NIF3 (NGG1p interacting factor 3)-like"/>
    <property type="match status" value="1"/>
</dbReference>
<keyword evidence="2 3" id="KW-0479">Metal-binding</keyword>
<evidence type="ECO:0000313" key="5">
    <source>
        <dbReference type="Proteomes" id="UP001597010"/>
    </source>
</evidence>